<feature type="chain" id="PRO_5004893186" evidence="1">
    <location>
        <begin position="19"/>
        <end position="360"/>
    </location>
</feature>
<evidence type="ECO:0000313" key="2">
    <source>
        <dbReference type="EMBL" id="EWC43668.1"/>
    </source>
</evidence>
<accession>W7HUZ9</accession>
<gene>
    <name evidence="2" type="ORF">DRE_01555</name>
</gene>
<dbReference type="AlphaFoldDB" id="W7HUZ9"/>
<proteinExistence type="predicted"/>
<evidence type="ECO:0000313" key="3">
    <source>
        <dbReference type="Proteomes" id="UP000024837"/>
    </source>
</evidence>
<dbReference type="EMBL" id="KI966457">
    <property type="protein sequence ID" value="EWC43668.1"/>
    <property type="molecule type" value="Genomic_DNA"/>
</dbReference>
<name>W7HUZ9_9PEZI</name>
<feature type="signal peptide" evidence="1">
    <location>
        <begin position="1"/>
        <end position="18"/>
    </location>
</feature>
<dbReference type="HOGENOM" id="CLU_943395_0_0_1"/>
<evidence type="ECO:0000256" key="1">
    <source>
        <dbReference type="SAM" id="SignalP"/>
    </source>
</evidence>
<organism evidence="2 3">
    <name type="scientific">Drechslerella stenobrocha 248</name>
    <dbReference type="NCBI Taxonomy" id="1043628"/>
    <lineage>
        <taxon>Eukaryota</taxon>
        <taxon>Fungi</taxon>
        <taxon>Dikarya</taxon>
        <taxon>Ascomycota</taxon>
        <taxon>Pezizomycotina</taxon>
        <taxon>Orbiliomycetes</taxon>
        <taxon>Orbiliales</taxon>
        <taxon>Orbiliaceae</taxon>
        <taxon>Drechslerella</taxon>
    </lineage>
</organism>
<keyword evidence="1" id="KW-0732">Signal</keyword>
<protein>
    <submittedName>
        <fullName evidence="2">Uncharacterized protein</fullName>
    </submittedName>
</protein>
<reference evidence="2 3" key="1">
    <citation type="submission" date="2013-05" db="EMBL/GenBank/DDBJ databases">
        <title>Drechslerella stenobrocha genome reveals carnivorous origination and mechanical trapping mechanism of predatory fungi.</title>
        <authorList>
            <person name="Liu X."/>
            <person name="Zhang W."/>
            <person name="Liu K."/>
        </authorList>
    </citation>
    <scope>NUCLEOTIDE SEQUENCE [LARGE SCALE GENOMIC DNA]</scope>
    <source>
        <strain evidence="2 3">248</strain>
    </source>
</reference>
<dbReference type="OrthoDB" id="5431224at2759"/>
<dbReference type="Proteomes" id="UP000024837">
    <property type="component" value="Unassembled WGS sequence"/>
</dbReference>
<keyword evidence="3" id="KW-1185">Reference proteome</keyword>
<sequence>MRWLLAAVCLAAPAAVSAQITTCHANNCLRAIRATNTPSRVLDCSSYFLTAITAAASTVTNTVTTSFTDSTTVAVTETSTESRTATVYATLTISVTTSITTTVTSRPPEATAKAKRGLTVVPSVIPAYASPCSDAVDYSSACSCVGATQGATTIEVPPTTTTETVSETTTVTSTAFDTTVVVTTVATITSITATTTTTVTEAIATETVVAFLLQLQNIYPGSYLKFTAYPAINIIPSPIFIVADADRSKASPLILTRDGYLYGLDRVPIKITDPYPQYVYYPTAFSYVYHWDAKGEIEYALRCSFDADYVISCSSGYQSVLTIFAFGISPEYALALVSANLYLGSNLVLGPAILKAVPIV</sequence>